<feature type="domain" description="Methylguanine DNA methyltransferase ribonuclease-like" evidence="11">
    <location>
        <begin position="4"/>
        <end position="71"/>
    </location>
</feature>
<evidence type="ECO:0000256" key="1">
    <source>
        <dbReference type="ARBA" id="ARBA00001286"/>
    </source>
</evidence>
<reference evidence="13" key="1">
    <citation type="submission" date="2012-11" db="EMBL/GenBank/DDBJ databases">
        <authorList>
            <person name="Singh A."/>
            <person name="Pinnaka A.K."/>
            <person name="Vaidya B."/>
        </authorList>
    </citation>
    <scope>NUCLEOTIDE SEQUENCE [LARGE SCALE GENOMIC DNA]</scope>
    <source>
        <strain evidence="13">AK23</strain>
    </source>
</reference>
<comment type="catalytic activity">
    <reaction evidence="1 9">
        <text>a 4-O-methyl-thymidine in DNA + L-cysteinyl-[protein] = a thymidine in DNA + S-methyl-L-cysteinyl-[protein]</text>
        <dbReference type="Rhea" id="RHEA:53428"/>
        <dbReference type="Rhea" id="RHEA-COMP:10131"/>
        <dbReference type="Rhea" id="RHEA-COMP:10132"/>
        <dbReference type="Rhea" id="RHEA-COMP:13555"/>
        <dbReference type="Rhea" id="RHEA-COMP:13556"/>
        <dbReference type="ChEBI" id="CHEBI:29950"/>
        <dbReference type="ChEBI" id="CHEBI:82612"/>
        <dbReference type="ChEBI" id="CHEBI:137386"/>
        <dbReference type="ChEBI" id="CHEBI:137387"/>
        <dbReference type="EC" id="2.1.1.63"/>
    </reaction>
</comment>
<keyword evidence="13" id="KW-1185">Reference proteome</keyword>
<evidence type="ECO:0000259" key="11">
    <source>
        <dbReference type="Pfam" id="PF02870"/>
    </source>
</evidence>
<dbReference type="RefSeq" id="WP_036506495.1">
    <property type="nucleotide sequence ID" value="NZ_AONB01000001.1"/>
</dbReference>
<dbReference type="Pfam" id="PF02870">
    <property type="entry name" value="Methyltransf_1N"/>
    <property type="match status" value="1"/>
</dbReference>
<dbReference type="PROSITE" id="PS00374">
    <property type="entry name" value="MGMT"/>
    <property type="match status" value="1"/>
</dbReference>
<comment type="catalytic activity">
    <reaction evidence="8 9">
        <text>a 6-O-methyl-2'-deoxyguanosine in DNA + L-cysteinyl-[protein] = S-methyl-L-cysteinyl-[protein] + a 2'-deoxyguanosine in DNA</text>
        <dbReference type="Rhea" id="RHEA:24000"/>
        <dbReference type="Rhea" id="RHEA-COMP:10131"/>
        <dbReference type="Rhea" id="RHEA-COMP:10132"/>
        <dbReference type="Rhea" id="RHEA-COMP:11367"/>
        <dbReference type="Rhea" id="RHEA-COMP:11368"/>
        <dbReference type="ChEBI" id="CHEBI:29950"/>
        <dbReference type="ChEBI" id="CHEBI:82612"/>
        <dbReference type="ChEBI" id="CHEBI:85445"/>
        <dbReference type="ChEBI" id="CHEBI:85448"/>
        <dbReference type="EC" id="2.1.1.63"/>
    </reaction>
</comment>
<sequence length="161" mass="17712">MNTYTHYQSPLGRMTLQACEQGLLGAWFETETTMPKYLGEKSENNPVLINTIKQLDEYFAGKRTSFTLPLAAKGTVFQQSVWQALCEIPYGETWSYQQIADAIGNPKAVRAVGLANGKNPISIIVPCHRVIGKSGKLTGYAGGLSRKASLLELEKMKSLVK</sequence>
<dbReference type="FunFam" id="1.10.10.10:FF:000214">
    <property type="entry name" value="Methylated-DNA--protein-cysteine methyltransferase"/>
    <property type="match status" value="1"/>
</dbReference>
<feature type="active site" description="Nucleophile; methyl group acceptor" evidence="9">
    <location>
        <position position="127"/>
    </location>
</feature>
<evidence type="ECO:0000256" key="9">
    <source>
        <dbReference type="HAMAP-Rule" id="MF_00772"/>
    </source>
</evidence>
<dbReference type="CDD" id="cd06445">
    <property type="entry name" value="ATase"/>
    <property type="match status" value="1"/>
</dbReference>
<dbReference type="SUPFAM" id="SSF46767">
    <property type="entry name" value="Methylated DNA-protein cysteine methyltransferase, C-terminal domain"/>
    <property type="match status" value="1"/>
</dbReference>
<dbReference type="EC" id="2.1.1.63" evidence="9"/>
<keyword evidence="5 9" id="KW-0808">Transferase</keyword>
<dbReference type="InterPro" id="IPR023546">
    <property type="entry name" value="MGMT"/>
</dbReference>
<keyword evidence="7 9" id="KW-0234">DNA repair</keyword>
<dbReference type="GO" id="GO:0003908">
    <property type="term" value="F:methylated-DNA-[protein]-cysteine S-methyltransferase activity"/>
    <property type="evidence" value="ECO:0007669"/>
    <property type="project" value="UniProtKB-UniRule"/>
</dbReference>
<evidence type="ECO:0000256" key="7">
    <source>
        <dbReference type="ARBA" id="ARBA00023204"/>
    </source>
</evidence>
<dbReference type="SUPFAM" id="SSF53155">
    <property type="entry name" value="Methylated DNA-protein cysteine methyltransferase domain"/>
    <property type="match status" value="1"/>
</dbReference>
<dbReference type="NCBIfam" id="TIGR00589">
    <property type="entry name" value="ogt"/>
    <property type="match status" value="1"/>
</dbReference>
<dbReference type="GO" id="GO:0005737">
    <property type="term" value="C:cytoplasm"/>
    <property type="evidence" value="ECO:0007669"/>
    <property type="project" value="UniProtKB-SubCell"/>
</dbReference>
<keyword evidence="6 9" id="KW-0227">DNA damage</keyword>
<comment type="caution">
    <text evidence="12">The sequence shown here is derived from an EMBL/GenBank/DDBJ whole genome shotgun (WGS) entry which is preliminary data.</text>
</comment>
<evidence type="ECO:0000313" key="12">
    <source>
        <dbReference type="EMBL" id="EXJ12801.1"/>
    </source>
</evidence>
<proteinExistence type="inferred from homology"/>
<evidence type="ECO:0000256" key="3">
    <source>
        <dbReference type="ARBA" id="ARBA00022490"/>
    </source>
</evidence>
<name>W9V7C6_9GAMM</name>
<dbReference type="GO" id="GO:0006307">
    <property type="term" value="P:DNA alkylation repair"/>
    <property type="evidence" value="ECO:0007669"/>
    <property type="project" value="UniProtKB-UniRule"/>
</dbReference>
<dbReference type="InterPro" id="IPR036388">
    <property type="entry name" value="WH-like_DNA-bd_sf"/>
</dbReference>
<dbReference type="InterPro" id="IPR036217">
    <property type="entry name" value="MethylDNA_cys_MeTrfase_DNAb"/>
</dbReference>
<dbReference type="InterPro" id="IPR036631">
    <property type="entry name" value="MGMT_N_sf"/>
</dbReference>
<dbReference type="STRING" id="1229521.D791_00143"/>
<dbReference type="GO" id="GO:0032259">
    <property type="term" value="P:methylation"/>
    <property type="evidence" value="ECO:0007669"/>
    <property type="project" value="UniProtKB-KW"/>
</dbReference>
<evidence type="ECO:0000313" key="13">
    <source>
        <dbReference type="Proteomes" id="UP000019464"/>
    </source>
</evidence>
<dbReference type="PANTHER" id="PTHR10815:SF5">
    <property type="entry name" value="METHYLATED-DNA--PROTEIN-CYSTEINE METHYLTRANSFERASE"/>
    <property type="match status" value="1"/>
</dbReference>
<dbReference type="InterPro" id="IPR014048">
    <property type="entry name" value="MethylDNA_cys_MeTrfase_DNA-bd"/>
</dbReference>
<comment type="miscellaneous">
    <text evidence="9">This enzyme catalyzes only one turnover and therefore is not strictly catalytic. According to one definition, an enzyme is a biocatalyst that acts repeatedly and over many reaction cycles.</text>
</comment>
<evidence type="ECO:0000256" key="2">
    <source>
        <dbReference type="ARBA" id="ARBA00008711"/>
    </source>
</evidence>
<evidence type="ECO:0000256" key="4">
    <source>
        <dbReference type="ARBA" id="ARBA00022603"/>
    </source>
</evidence>
<evidence type="ECO:0000256" key="5">
    <source>
        <dbReference type="ARBA" id="ARBA00022679"/>
    </source>
</evidence>
<dbReference type="AlphaFoldDB" id="W9V7C6"/>
<keyword evidence="3 9" id="KW-0963">Cytoplasm</keyword>
<evidence type="ECO:0000256" key="6">
    <source>
        <dbReference type="ARBA" id="ARBA00022763"/>
    </source>
</evidence>
<dbReference type="PANTHER" id="PTHR10815">
    <property type="entry name" value="METHYLATED-DNA--PROTEIN-CYSTEINE METHYLTRANSFERASE"/>
    <property type="match status" value="1"/>
</dbReference>
<evidence type="ECO:0000259" key="10">
    <source>
        <dbReference type="Pfam" id="PF01035"/>
    </source>
</evidence>
<dbReference type="OrthoDB" id="9811249at2"/>
<dbReference type="HAMAP" id="MF_00772">
    <property type="entry name" value="OGT"/>
    <property type="match status" value="1"/>
</dbReference>
<dbReference type="Pfam" id="PF01035">
    <property type="entry name" value="DNA_binding_1"/>
    <property type="match status" value="1"/>
</dbReference>
<dbReference type="Gene3D" id="3.30.160.70">
    <property type="entry name" value="Methylated DNA-protein cysteine methyltransferase domain"/>
    <property type="match status" value="1"/>
</dbReference>
<evidence type="ECO:0000256" key="8">
    <source>
        <dbReference type="ARBA" id="ARBA00049348"/>
    </source>
</evidence>
<dbReference type="Proteomes" id="UP000019464">
    <property type="component" value="Unassembled WGS sequence"/>
</dbReference>
<keyword evidence="4 9" id="KW-0489">Methyltransferase</keyword>
<dbReference type="InterPro" id="IPR008332">
    <property type="entry name" value="MethylG_MeTrfase_N"/>
</dbReference>
<dbReference type="InterPro" id="IPR001497">
    <property type="entry name" value="MethylDNA_cys_MeTrfase_AS"/>
</dbReference>
<dbReference type="PATRIC" id="fig|1229521.3.peg.150"/>
<dbReference type="Gene3D" id="1.10.10.10">
    <property type="entry name" value="Winged helix-like DNA-binding domain superfamily/Winged helix DNA-binding domain"/>
    <property type="match status" value="1"/>
</dbReference>
<reference evidence="12 13" key="2">
    <citation type="journal article" date="2015" name="Syst. Appl. Microbiol.">
        <title>Nitrincola nitratireducens sp. nov. isolated from a haloalkaline crater lake.</title>
        <authorList>
            <person name="Singh A."/>
            <person name="Vaidya B."/>
            <person name="Tanuku N.R."/>
            <person name="Pinnaka A.K."/>
        </authorList>
    </citation>
    <scope>NUCLEOTIDE SEQUENCE [LARGE SCALE GENOMIC DNA]</scope>
    <source>
        <strain evidence="12 13">AK23</strain>
    </source>
</reference>
<comment type="subcellular location">
    <subcellularLocation>
        <location evidence="9">Cytoplasm</location>
    </subcellularLocation>
</comment>
<dbReference type="EMBL" id="AONB01000001">
    <property type="protein sequence ID" value="EXJ12801.1"/>
    <property type="molecule type" value="Genomic_DNA"/>
</dbReference>
<gene>
    <name evidence="12" type="primary">ogt_1</name>
    <name evidence="12" type="ORF">D791_00143</name>
</gene>
<protein>
    <recommendedName>
        <fullName evidence="9">Methylated-DNA--protein-cysteine methyltransferase</fullName>
        <ecNumber evidence="9">2.1.1.63</ecNumber>
    </recommendedName>
    <alternativeName>
        <fullName evidence="9">6-O-methylguanine-DNA methyltransferase</fullName>
        <shortName evidence="9">MGMT</shortName>
    </alternativeName>
    <alternativeName>
        <fullName evidence="9">O-6-methylguanine-DNA-alkyltransferase</fullName>
    </alternativeName>
</protein>
<comment type="function">
    <text evidence="9">Involved in the cellular defense against the biological effects of O6-methylguanine (O6-MeG) and O4-methylthymine (O4-MeT) in DNA. Repairs the methylated nucleobase in DNA by stoichiometrically transferring the methyl group to a cysteine residue in the enzyme. This is a suicide reaction: the enzyme is irreversibly inactivated.</text>
</comment>
<comment type="similarity">
    <text evidence="2 9">Belongs to the MGMT family.</text>
</comment>
<feature type="domain" description="Methylated-DNA-[protein]-cysteine S-methyltransferase DNA binding" evidence="10">
    <location>
        <begin position="77"/>
        <end position="155"/>
    </location>
</feature>
<organism evidence="12 13">
    <name type="scientific">Nitrincola nitratireducens</name>
    <dbReference type="NCBI Taxonomy" id="1229521"/>
    <lineage>
        <taxon>Bacteria</taxon>
        <taxon>Pseudomonadati</taxon>
        <taxon>Pseudomonadota</taxon>
        <taxon>Gammaproteobacteria</taxon>
        <taxon>Oceanospirillales</taxon>
        <taxon>Oceanospirillaceae</taxon>
        <taxon>Nitrincola</taxon>
    </lineage>
</organism>
<accession>W9V7C6</accession>